<comment type="caution">
    <text evidence="2">The sequence shown here is derived from an EMBL/GenBank/DDBJ whole genome shotgun (WGS) entry which is preliminary data.</text>
</comment>
<dbReference type="Proteomes" id="UP000078406">
    <property type="component" value="Unassembled WGS sequence"/>
</dbReference>
<dbReference type="Pfam" id="PF07045">
    <property type="entry name" value="DUF1330"/>
    <property type="match status" value="1"/>
</dbReference>
<dbReference type="SUPFAM" id="SSF54909">
    <property type="entry name" value="Dimeric alpha+beta barrel"/>
    <property type="match status" value="1"/>
</dbReference>
<evidence type="ECO:0000313" key="2">
    <source>
        <dbReference type="EMBL" id="OAJ93112.1"/>
    </source>
</evidence>
<name>A0A177XWX0_9VIBR</name>
<feature type="domain" description="DUF1330" evidence="1">
    <location>
        <begin position="7"/>
        <end position="94"/>
    </location>
</feature>
<evidence type="ECO:0000313" key="3">
    <source>
        <dbReference type="Proteomes" id="UP000078406"/>
    </source>
</evidence>
<dbReference type="EMBL" id="LLEI02000048">
    <property type="protein sequence ID" value="OAJ93112.1"/>
    <property type="molecule type" value="Genomic_DNA"/>
</dbReference>
<gene>
    <name evidence="2" type="ORF">APB76_16470</name>
</gene>
<proteinExistence type="predicted"/>
<dbReference type="RefSeq" id="WP_054963647.1">
    <property type="nucleotide sequence ID" value="NZ_LLEI02000048.1"/>
</dbReference>
<evidence type="ECO:0000259" key="1">
    <source>
        <dbReference type="Pfam" id="PF07045"/>
    </source>
</evidence>
<dbReference type="InterPro" id="IPR011008">
    <property type="entry name" value="Dimeric_a/b-barrel"/>
</dbReference>
<sequence>MYEFLVGLEVSNDEVYADYRAAMKPILKSFGGGFGFDFVVSEVLLSEVDAPINRVFTIRFPSKTAAEAFFSDCEYLKIKAQYFDASVSHTTIISSYEKVT</sequence>
<dbReference type="InterPro" id="IPR010753">
    <property type="entry name" value="DUF1330"/>
</dbReference>
<accession>A0A177XWX0</accession>
<protein>
    <recommendedName>
        <fullName evidence="1">DUF1330 domain-containing protein</fullName>
    </recommendedName>
</protein>
<dbReference type="Gene3D" id="3.30.70.100">
    <property type="match status" value="1"/>
</dbReference>
<reference evidence="2 3" key="1">
    <citation type="journal article" date="2016" name="Syst. Appl. Microbiol.">
        <title>Vibrio bivalvicida sp. nov., a novel larval pathogen for bivalve molluscs reared in a hatchery.</title>
        <authorList>
            <person name="Dubert J."/>
            <person name="Romalde J.L."/>
            <person name="Prado S."/>
            <person name="Barja J.L."/>
        </authorList>
    </citation>
    <scope>NUCLEOTIDE SEQUENCE [LARGE SCALE GENOMIC DNA]</scope>
    <source>
        <strain evidence="2 3">605</strain>
    </source>
</reference>
<organism evidence="2 3">
    <name type="scientific">Vibrio bivalvicida</name>
    <dbReference type="NCBI Taxonomy" id="1276888"/>
    <lineage>
        <taxon>Bacteria</taxon>
        <taxon>Pseudomonadati</taxon>
        <taxon>Pseudomonadota</taxon>
        <taxon>Gammaproteobacteria</taxon>
        <taxon>Vibrionales</taxon>
        <taxon>Vibrionaceae</taxon>
        <taxon>Vibrio</taxon>
        <taxon>Vibrio oreintalis group</taxon>
    </lineage>
</organism>
<dbReference type="AlphaFoldDB" id="A0A177XWX0"/>